<name>A0A6G0WHE2_9STRA</name>
<evidence type="ECO:0000313" key="6">
    <source>
        <dbReference type="Proteomes" id="UP000481153"/>
    </source>
</evidence>
<dbReference type="Proteomes" id="UP000481153">
    <property type="component" value="Unassembled WGS sequence"/>
</dbReference>
<dbReference type="VEuPathDB" id="FungiDB:AeMF1_000808"/>
<dbReference type="AlphaFoldDB" id="A0A6G0WHE2"/>
<keyword evidence="2" id="KW-0175">Coiled coil</keyword>
<feature type="domain" description="B box-type" evidence="4">
    <location>
        <begin position="50"/>
        <end position="87"/>
    </location>
</feature>
<evidence type="ECO:0000256" key="1">
    <source>
        <dbReference type="PROSITE-ProRule" id="PRU00024"/>
    </source>
</evidence>
<dbReference type="InterPro" id="IPR009030">
    <property type="entry name" value="Growth_fac_rcpt_cys_sf"/>
</dbReference>
<keyword evidence="1" id="KW-0863">Zinc-finger</keyword>
<proteinExistence type="predicted"/>
<dbReference type="EMBL" id="VJMJ01000213">
    <property type="protein sequence ID" value="KAF0726602.1"/>
    <property type="molecule type" value="Genomic_DNA"/>
</dbReference>
<evidence type="ECO:0000256" key="2">
    <source>
        <dbReference type="SAM" id="Coils"/>
    </source>
</evidence>
<evidence type="ECO:0000256" key="3">
    <source>
        <dbReference type="SAM" id="MobiDB-lite"/>
    </source>
</evidence>
<keyword evidence="1" id="KW-0862">Zinc</keyword>
<dbReference type="GO" id="GO:0008270">
    <property type="term" value="F:zinc ion binding"/>
    <property type="evidence" value="ECO:0007669"/>
    <property type="project" value="UniProtKB-KW"/>
</dbReference>
<dbReference type="InterPro" id="IPR000315">
    <property type="entry name" value="Znf_B-box"/>
</dbReference>
<accession>A0A6G0WHE2</accession>
<evidence type="ECO:0000259" key="4">
    <source>
        <dbReference type="PROSITE" id="PS50119"/>
    </source>
</evidence>
<protein>
    <recommendedName>
        <fullName evidence="4">B box-type domain-containing protein</fullName>
    </recommendedName>
</protein>
<feature type="coiled-coil region" evidence="2">
    <location>
        <begin position="388"/>
        <end position="441"/>
    </location>
</feature>
<keyword evidence="1" id="KW-0479">Metal-binding</keyword>
<feature type="compositionally biased region" description="Basic and acidic residues" evidence="3">
    <location>
        <begin position="167"/>
        <end position="176"/>
    </location>
</feature>
<feature type="coiled-coil region" evidence="2">
    <location>
        <begin position="284"/>
        <end position="337"/>
    </location>
</feature>
<sequence length="468" mass="52678">MSWDTIKCQFRGCVRVAEQRCPSCVSEFYCSDHKKYHSKSRHNRRDLDDLGVKVCEVCTDFQVEFYCSSCNKYQCFKCTQQHLHPVFPCSWSRGLCNAKLPWSNDFINEVNKYMVQYSDKKPVAQPQPQVKREEPASEPPRQQTMPKDPRQAAARPQDPRQNAARPQDPRQKLIPVKREVISTPPVTAPPVAAPQAVVQPVAAPPGVAAPPAPRAVPPLDIKPLIVPQVVAPPVATPKAAATTPVAVKPEPPSPLLPALDDDATSIPLPYVADNYLKGVMLDNYNATNQDVMRLDSEIRKLAEQVRAQVSSQSMQNALDANKKRNMLQQELEIVMQRRDESLAQAILYDPAILAKYDATHDPAQPGYKAPVNIPNIVQRFVPFKHGQCAKMEQKLVGLQKQWRQVQRKIDVAVAQHDIQGMESLQLEMDQLEKQMMAEDAKRGAEFVEISVFSERVRQLVAQYRAEQQ</sequence>
<keyword evidence="6" id="KW-1185">Reference proteome</keyword>
<feature type="region of interest" description="Disordered" evidence="3">
    <location>
        <begin position="121"/>
        <end position="176"/>
    </location>
</feature>
<comment type="caution">
    <text evidence="5">The sequence shown here is derived from an EMBL/GenBank/DDBJ whole genome shotgun (WGS) entry which is preliminary data.</text>
</comment>
<reference evidence="5 6" key="1">
    <citation type="submission" date="2019-07" db="EMBL/GenBank/DDBJ databases">
        <title>Genomics analysis of Aphanomyces spp. identifies a new class of oomycete effector associated with host adaptation.</title>
        <authorList>
            <person name="Gaulin E."/>
        </authorList>
    </citation>
    <scope>NUCLEOTIDE SEQUENCE [LARGE SCALE GENOMIC DNA]</scope>
    <source>
        <strain evidence="5 6">ATCC 201684</strain>
    </source>
</reference>
<dbReference type="SUPFAM" id="SSF57184">
    <property type="entry name" value="Growth factor receptor domain"/>
    <property type="match status" value="1"/>
</dbReference>
<gene>
    <name evidence="5" type="ORF">Ae201684_015224</name>
</gene>
<evidence type="ECO:0000313" key="5">
    <source>
        <dbReference type="EMBL" id="KAF0726602.1"/>
    </source>
</evidence>
<organism evidence="5 6">
    <name type="scientific">Aphanomyces euteiches</name>
    <dbReference type="NCBI Taxonomy" id="100861"/>
    <lineage>
        <taxon>Eukaryota</taxon>
        <taxon>Sar</taxon>
        <taxon>Stramenopiles</taxon>
        <taxon>Oomycota</taxon>
        <taxon>Saprolegniomycetes</taxon>
        <taxon>Saprolegniales</taxon>
        <taxon>Verrucalvaceae</taxon>
        <taxon>Aphanomyces</taxon>
    </lineage>
</organism>
<dbReference type="PROSITE" id="PS50119">
    <property type="entry name" value="ZF_BBOX"/>
    <property type="match status" value="1"/>
</dbReference>